<keyword evidence="3" id="KW-1185">Reference proteome</keyword>
<evidence type="ECO:0000256" key="1">
    <source>
        <dbReference type="SAM" id="MobiDB-lite"/>
    </source>
</evidence>
<evidence type="ECO:0000313" key="3">
    <source>
        <dbReference type="Proteomes" id="UP000324222"/>
    </source>
</evidence>
<proteinExistence type="predicted"/>
<reference evidence="2 3" key="1">
    <citation type="submission" date="2019-05" db="EMBL/GenBank/DDBJ databases">
        <title>Another draft genome of Portunus trituberculatus and its Hox gene families provides insights of decapod evolution.</title>
        <authorList>
            <person name="Jeong J.-H."/>
            <person name="Song I."/>
            <person name="Kim S."/>
            <person name="Choi T."/>
            <person name="Kim D."/>
            <person name="Ryu S."/>
            <person name="Kim W."/>
        </authorList>
    </citation>
    <scope>NUCLEOTIDE SEQUENCE [LARGE SCALE GENOMIC DNA]</scope>
    <source>
        <tissue evidence="2">Muscle</tissue>
    </source>
</reference>
<dbReference type="Proteomes" id="UP000324222">
    <property type="component" value="Unassembled WGS sequence"/>
</dbReference>
<gene>
    <name evidence="2" type="ORF">E2C01_027028</name>
</gene>
<organism evidence="2 3">
    <name type="scientific">Portunus trituberculatus</name>
    <name type="common">Swimming crab</name>
    <name type="synonym">Neptunus trituberculatus</name>
    <dbReference type="NCBI Taxonomy" id="210409"/>
    <lineage>
        <taxon>Eukaryota</taxon>
        <taxon>Metazoa</taxon>
        <taxon>Ecdysozoa</taxon>
        <taxon>Arthropoda</taxon>
        <taxon>Crustacea</taxon>
        <taxon>Multicrustacea</taxon>
        <taxon>Malacostraca</taxon>
        <taxon>Eumalacostraca</taxon>
        <taxon>Eucarida</taxon>
        <taxon>Decapoda</taxon>
        <taxon>Pleocyemata</taxon>
        <taxon>Brachyura</taxon>
        <taxon>Eubrachyura</taxon>
        <taxon>Portunoidea</taxon>
        <taxon>Portunidae</taxon>
        <taxon>Portuninae</taxon>
        <taxon>Portunus</taxon>
    </lineage>
</organism>
<feature type="compositionally biased region" description="Polar residues" evidence="1">
    <location>
        <begin position="1"/>
        <end position="10"/>
    </location>
</feature>
<sequence>MPITSHNPGYTHSPPPLTTATRAPGSFTTATAEFLGLVTTTESHTVPTTEVLTTQHSLASSESIVVYKCDAC</sequence>
<dbReference type="EMBL" id="VSRR010002880">
    <property type="protein sequence ID" value="MPC33670.1"/>
    <property type="molecule type" value="Genomic_DNA"/>
</dbReference>
<comment type="caution">
    <text evidence="2">The sequence shown here is derived from an EMBL/GenBank/DDBJ whole genome shotgun (WGS) entry which is preliminary data.</text>
</comment>
<feature type="region of interest" description="Disordered" evidence="1">
    <location>
        <begin position="1"/>
        <end position="25"/>
    </location>
</feature>
<accession>A0A5B7EGU9</accession>
<evidence type="ECO:0000313" key="2">
    <source>
        <dbReference type="EMBL" id="MPC33670.1"/>
    </source>
</evidence>
<dbReference type="AlphaFoldDB" id="A0A5B7EGU9"/>
<name>A0A5B7EGU9_PORTR</name>
<protein>
    <submittedName>
        <fullName evidence="2">Uncharacterized protein</fullName>
    </submittedName>
</protein>